<reference evidence="2" key="1">
    <citation type="submission" date="2016-10" db="EMBL/GenBank/DDBJ databases">
        <authorList>
            <person name="Varghese N."/>
            <person name="Submissions S."/>
        </authorList>
    </citation>
    <scope>NUCLEOTIDE SEQUENCE [LARGE SCALE GENOMIC DNA]</scope>
    <source>
        <strain evidence="2">DSM 17044</strain>
    </source>
</reference>
<name>A0A1H8AZP2_STIAU</name>
<dbReference type="EMBL" id="FOAP01000022">
    <property type="protein sequence ID" value="SEM75973.1"/>
    <property type="molecule type" value="Genomic_DNA"/>
</dbReference>
<dbReference type="Proteomes" id="UP000182719">
    <property type="component" value="Unassembled WGS sequence"/>
</dbReference>
<evidence type="ECO:0000313" key="2">
    <source>
        <dbReference type="Proteomes" id="UP000182719"/>
    </source>
</evidence>
<dbReference type="AlphaFoldDB" id="A0A1H8AZP2"/>
<protein>
    <submittedName>
        <fullName evidence="1">Uncharacterized protein</fullName>
    </submittedName>
</protein>
<gene>
    <name evidence="1" type="ORF">SAMN05444354_122116</name>
</gene>
<dbReference type="InterPro" id="IPR011990">
    <property type="entry name" value="TPR-like_helical_dom_sf"/>
</dbReference>
<proteinExistence type="predicted"/>
<evidence type="ECO:0000313" key="1">
    <source>
        <dbReference type="EMBL" id="SEM75973.1"/>
    </source>
</evidence>
<accession>A0A1H8AZP2</accession>
<keyword evidence="2" id="KW-1185">Reference proteome</keyword>
<dbReference type="Gene3D" id="1.25.40.10">
    <property type="entry name" value="Tetratricopeptide repeat domain"/>
    <property type="match status" value="1"/>
</dbReference>
<sequence length="96" mass="11497">MRGRQRRTLDDLLREADLRENDGIFLRATALWKWALWLEPKRTDLHERLASTYERMDLRIEAREHLRKAASHYTILGDVDRLVRTMERLQVLSPGK</sequence>
<organism evidence="1 2">
    <name type="scientific">Stigmatella aurantiaca</name>
    <dbReference type="NCBI Taxonomy" id="41"/>
    <lineage>
        <taxon>Bacteria</taxon>
        <taxon>Pseudomonadati</taxon>
        <taxon>Myxococcota</taxon>
        <taxon>Myxococcia</taxon>
        <taxon>Myxococcales</taxon>
        <taxon>Cystobacterineae</taxon>
        <taxon>Archangiaceae</taxon>
        <taxon>Stigmatella</taxon>
    </lineage>
</organism>
<dbReference type="OrthoDB" id="5523619at2"/>